<sequence>MQQACSRGGVLKMGQRRVCRLSPFPALGYVKPVCAAGMRPTPGE</sequence>
<organism evidence="1 2">
    <name type="scientific">Nephila pilipes</name>
    <name type="common">Giant wood spider</name>
    <name type="synonym">Nephila maculata</name>
    <dbReference type="NCBI Taxonomy" id="299642"/>
    <lineage>
        <taxon>Eukaryota</taxon>
        <taxon>Metazoa</taxon>
        <taxon>Ecdysozoa</taxon>
        <taxon>Arthropoda</taxon>
        <taxon>Chelicerata</taxon>
        <taxon>Arachnida</taxon>
        <taxon>Araneae</taxon>
        <taxon>Araneomorphae</taxon>
        <taxon>Entelegynae</taxon>
        <taxon>Araneoidea</taxon>
        <taxon>Nephilidae</taxon>
        <taxon>Nephila</taxon>
    </lineage>
</organism>
<dbReference type="EMBL" id="BMAW01124026">
    <property type="protein sequence ID" value="GFU06006.1"/>
    <property type="molecule type" value="Genomic_DNA"/>
</dbReference>
<evidence type="ECO:0000313" key="1">
    <source>
        <dbReference type="EMBL" id="GFU06006.1"/>
    </source>
</evidence>
<accession>A0A8X6U9A9</accession>
<keyword evidence="2" id="KW-1185">Reference proteome</keyword>
<evidence type="ECO:0000313" key="2">
    <source>
        <dbReference type="Proteomes" id="UP000887013"/>
    </source>
</evidence>
<name>A0A8X6U9A9_NEPPI</name>
<feature type="non-terminal residue" evidence="1">
    <location>
        <position position="44"/>
    </location>
</feature>
<dbReference type="AlphaFoldDB" id="A0A8X6U9A9"/>
<protein>
    <submittedName>
        <fullName evidence="1">Uncharacterized protein</fullName>
    </submittedName>
</protein>
<comment type="caution">
    <text evidence="1">The sequence shown here is derived from an EMBL/GenBank/DDBJ whole genome shotgun (WGS) entry which is preliminary data.</text>
</comment>
<dbReference type="Proteomes" id="UP000887013">
    <property type="component" value="Unassembled WGS sequence"/>
</dbReference>
<gene>
    <name evidence="1" type="ORF">NPIL_380861</name>
</gene>
<proteinExistence type="predicted"/>
<reference evidence="1" key="1">
    <citation type="submission" date="2020-08" db="EMBL/GenBank/DDBJ databases">
        <title>Multicomponent nature underlies the extraordinary mechanical properties of spider dragline silk.</title>
        <authorList>
            <person name="Kono N."/>
            <person name="Nakamura H."/>
            <person name="Mori M."/>
            <person name="Yoshida Y."/>
            <person name="Ohtoshi R."/>
            <person name="Malay A.D."/>
            <person name="Moran D.A.P."/>
            <person name="Tomita M."/>
            <person name="Numata K."/>
            <person name="Arakawa K."/>
        </authorList>
    </citation>
    <scope>NUCLEOTIDE SEQUENCE</scope>
</reference>